<evidence type="ECO:0000259" key="3">
    <source>
        <dbReference type="SMART" id="SM00093"/>
    </source>
</evidence>
<dbReference type="Proteomes" id="UP000887566">
    <property type="component" value="Unplaced"/>
</dbReference>
<dbReference type="PROSITE" id="PS00284">
    <property type="entry name" value="SERPIN"/>
    <property type="match status" value="1"/>
</dbReference>
<protein>
    <submittedName>
        <fullName evidence="5">Serpin domain-containing protein</fullName>
    </submittedName>
</protein>
<evidence type="ECO:0000313" key="5">
    <source>
        <dbReference type="WBParaSite" id="PSAMB.scaffold2816size21120.g19253.t1"/>
    </source>
</evidence>
<dbReference type="InterPro" id="IPR042178">
    <property type="entry name" value="Serpin_sf_1"/>
</dbReference>
<reference evidence="5" key="1">
    <citation type="submission" date="2022-11" db="UniProtKB">
        <authorList>
            <consortium name="WormBaseParasite"/>
        </authorList>
    </citation>
    <scope>IDENTIFICATION</scope>
</reference>
<accession>A0A914W158</accession>
<dbReference type="SMART" id="SM00093">
    <property type="entry name" value="SERPIN"/>
    <property type="match status" value="1"/>
</dbReference>
<dbReference type="WBParaSite" id="PSAMB.scaffold2816size21120.g19253.t1">
    <property type="protein sequence ID" value="PSAMB.scaffold2816size21120.g19253.t1"/>
    <property type="gene ID" value="PSAMB.scaffold2816size21120.g19253"/>
</dbReference>
<dbReference type="InterPro" id="IPR000215">
    <property type="entry name" value="Serpin_fam"/>
</dbReference>
<dbReference type="CDD" id="cd00172">
    <property type="entry name" value="serpin"/>
    <property type="match status" value="1"/>
</dbReference>
<comment type="similarity">
    <text evidence="1 2">Belongs to the serpin family.</text>
</comment>
<evidence type="ECO:0000256" key="2">
    <source>
        <dbReference type="RuleBase" id="RU000411"/>
    </source>
</evidence>
<dbReference type="PANTHER" id="PTHR11461:SF211">
    <property type="entry name" value="GH10112P-RELATED"/>
    <property type="match status" value="1"/>
</dbReference>
<sequence length="410" mass="45970">MREELCPKTCGFCIENIKKARHLKNTCSQPATIDVALLARNISNFGWQLLERVTQTEAENENIVLSPISIAFTLEMILNGLAQHQPRSRMKFLAHSGHNMGSYNRLLTLLTKRKQKLQLSITNSLFLHNDVVPKIEYMTMIANCLSAHLELKDFRENPLKAAREINLWIGQETNGLIPRLVEESTFPSSTVLLLANVLYFNGKWKTPFVRENGAETMMMPFMSVGGRLNRVPTMVMQSEFLFAEDESTILVGLPYKNDEAVLYIILPKSGLISEWRSSELRELGKLISAAKPEEIKLAIPKFNIKRGTALKGVLSDMGLGELFDPRLANFSGMVEPNTASPLYVSEAIHSAAIRVHEKGTEAAAATGLGASFFTLPPQRRFVAVDRPFMFLLRHEATHAHLFIGQVVQLH</sequence>
<dbReference type="InterPro" id="IPR042185">
    <property type="entry name" value="Serpin_sf_2"/>
</dbReference>
<dbReference type="AlphaFoldDB" id="A0A914W158"/>
<feature type="domain" description="Serpin" evidence="3">
    <location>
        <begin position="47"/>
        <end position="409"/>
    </location>
</feature>
<evidence type="ECO:0000256" key="1">
    <source>
        <dbReference type="ARBA" id="ARBA00009500"/>
    </source>
</evidence>
<dbReference type="GO" id="GO:0004867">
    <property type="term" value="F:serine-type endopeptidase inhibitor activity"/>
    <property type="evidence" value="ECO:0007669"/>
    <property type="project" value="InterPro"/>
</dbReference>
<dbReference type="GO" id="GO:0005615">
    <property type="term" value="C:extracellular space"/>
    <property type="evidence" value="ECO:0007669"/>
    <property type="project" value="InterPro"/>
</dbReference>
<dbReference type="InterPro" id="IPR023795">
    <property type="entry name" value="Serpin_CS"/>
</dbReference>
<dbReference type="InterPro" id="IPR023796">
    <property type="entry name" value="Serpin_dom"/>
</dbReference>
<name>A0A914W158_9BILA</name>
<dbReference type="Gene3D" id="2.30.39.10">
    <property type="entry name" value="Alpha-1-antitrypsin, domain 1"/>
    <property type="match status" value="1"/>
</dbReference>
<keyword evidence="4" id="KW-1185">Reference proteome</keyword>
<proteinExistence type="inferred from homology"/>
<dbReference type="Gene3D" id="3.30.497.10">
    <property type="entry name" value="Antithrombin, subunit I, domain 2"/>
    <property type="match status" value="1"/>
</dbReference>
<organism evidence="4 5">
    <name type="scientific">Plectus sambesii</name>
    <dbReference type="NCBI Taxonomy" id="2011161"/>
    <lineage>
        <taxon>Eukaryota</taxon>
        <taxon>Metazoa</taxon>
        <taxon>Ecdysozoa</taxon>
        <taxon>Nematoda</taxon>
        <taxon>Chromadorea</taxon>
        <taxon>Plectida</taxon>
        <taxon>Plectina</taxon>
        <taxon>Plectoidea</taxon>
        <taxon>Plectidae</taxon>
        <taxon>Plectus</taxon>
    </lineage>
</organism>
<dbReference type="PANTHER" id="PTHR11461">
    <property type="entry name" value="SERINE PROTEASE INHIBITOR, SERPIN"/>
    <property type="match status" value="1"/>
</dbReference>
<dbReference type="Pfam" id="PF00079">
    <property type="entry name" value="Serpin"/>
    <property type="match status" value="1"/>
</dbReference>
<dbReference type="SUPFAM" id="SSF56574">
    <property type="entry name" value="Serpins"/>
    <property type="match status" value="1"/>
</dbReference>
<evidence type="ECO:0000313" key="4">
    <source>
        <dbReference type="Proteomes" id="UP000887566"/>
    </source>
</evidence>
<dbReference type="InterPro" id="IPR036186">
    <property type="entry name" value="Serpin_sf"/>
</dbReference>